<sequence length="242" mass="27801">MASLRYHIKDILHVMDRRRPRHSSPTTHERSKMSTAQFHEKLGVHTDNSSFLLASGPKTPSSPPGRPKPGVWARFKRWRPRKSPVPRLRLQDLPDEIILLILEQTIISEPGTIYATLRVSRSLRLLSLSVISSQLIPRVLFFQGTRSNVFDQHTDGTIAPYAVTTRIFVPFHFRPFDGSRNLEEIYITSKHRRYDFGYMHPVTEKPEFEVQVSMNGVRACVRTSTGVVLLATYDEEDVVHLD</sequence>
<name>A0A6A5VT88_9PLEO</name>
<dbReference type="EMBL" id="ML976657">
    <property type="protein sequence ID" value="KAF1979819.1"/>
    <property type="molecule type" value="Genomic_DNA"/>
</dbReference>
<evidence type="ECO:0000313" key="3">
    <source>
        <dbReference type="Proteomes" id="UP000800036"/>
    </source>
</evidence>
<accession>A0A6A5VT88</accession>
<reference evidence="2" key="1">
    <citation type="journal article" date="2020" name="Stud. Mycol.">
        <title>101 Dothideomycetes genomes: a test case for predicting lifestyles and emergence of pathogens.</title>
        <authorList>
            <person name="Haridas S."/>
            <person name="Albert R."/>
            <person name="Binder M."/>
            <person name="Bloem J."/>
            <person name="Labutti K."/>
            <person name="Salamov A."/>
            <person name="Andreopoulos B."/>
            <person name="Baker S."/>
            <person name="Barry K."/>
            <person name="Bills G."/>
            <person name="Bluhm B."/>
            <person name="Cannon C."/>
            <person name="Castanera R."/>
            <person name="Culley D."/>
            <person name="Daum C."/>
            <person name="Ezra D."/>
            <person name="Gonzalez J."/>
            <person name="Henrissat B."/>
            <person name="Kuo A."/>
            <person name="Liang C."/>
            <person name="Lipzen A."/>
            <person name="Lutzoni F."/>
            <person name="Magnuson J."/>
            <person name="Mondo S."/>
            <person name="Nolan M."/>
            <person name="Ohm R."/>
            <person name="Pangilinan J."/>
            <person name="Park H.-J."/>
            <person name="Ramirez L."/>
            <person name="Alfaro M."/>
            <person name="Sun H."/>
            <person name="Tritt A."/>
            <person name="Yoshinaga Y."/>
            <person name="Zwiers L.-H."/>
            <person name="Turgeon B."/>
            <person name="Goodwin S."/>
            <person name="Spatafora J."/>
            <person name="Crous P."/>
            <person name="Grigoriev I."/>
        </authorList>
    </citation>
    <scope>NUCLEOTIDE SEQUENCE</scope>
    <source>
        <strain evidence="2">CBS 107.79</strain>
    </source>
</reference>
<dbReference type="AlphaFoldDB" id="A0A6A5VT88"/>
<dbReference type="Proteomes" id="UP000800036">
    <property type="component" value="Unassembled WGS sequence"/>
</dbReference>
<evidence type="ECO:0000256" key="1">
    <source>
        <dbReference type="SAM" id="MobiDB-lite"/>
    </source>
</evidence>
<proteinExistence type="predicted"/>
<organism evidence="2 3">
    <name type="scientific">Bimuria novae-zelandiae CBS 107.79</name>
    <dbReference type="NCBI Taxonomy" id="1447943"/>
    <lineage>
        <taxon>Eukaryota</taxon>
        <taxon>Fungi</taxon>
        <taxon>Dikarya</taxon>
        <taxon>Ascomycota</taxon>
        <taxon>Pezizomycotina</taxon>
        <taxon>Dothideomycetes</taxon>
        <taxon>Pleosporomycetidae</taxon>
        <taxon>Pleosporales</taxon>
        <taxon>Massarineae</taxon>
        <taxon>Didymosphaeriaceae</taxon>
        <taxon>Bimuria</taxon>
    </lineage>
</organism>
<protein>
    <recommendedName>
        <fullName evidence="4">F-box domain-containing protein</fullName>
    </recommendedName>
</protein>
<keyword evidence="3" id="KW-1185">Reference proteome</keyword>
<evidence type="ECO:0008006" key="4">
    <source>
        <dbReference type="Google" id="ProtNLM"/>
    </source>
</evidence>
<feature type="region of interest" description="Disordered" evidence="1">
    <location>
        <begin position="52"/>
        <end position="71"/>
    </location>
</feature>
<gene>
    <name evidence="2" type="ORF">BU23DRAFT_106487</name>
</gene>
<evidence type="ECO:0000313" key="2">
    <source>
        <dbReference type="EMBL" id="KAF1979819.1"/>
    </source>
</evidence>